<evidence type="ECO:0000259" key="2">
    <source>
        <dbReference type="Pfam" id="PF04480"/>
    </source>
</evidence>
<dbReference type="GO" id="GO:0004519">
    <property type="term" value="F:endonuclease activity"/>
    <property type="evidence" value="ECO:0007669"/>
    <property type="project" value="UniProtKB-KW"/>
</dbReference>
<dbReference type="OrthoDB" id="9798754at2"/>
<protein>
    <submittedName>
        <fullName evidence="3">Endonuclease domain-containing protein</fullName>
    </submittedName>
</protein>
<reference evidence="4" key="1">
    <citation type="submission" date="2018-07" db="EMBL/GenBank/DDBJ databases">
        <authorList>
            <person name="Liu B.-T."/>
            <person name="Du Z."/>
        </authorList>
    </citation>
    <scope>NUCLEOTIDE SEQUENCE [LARGE SCALE GENOMIC DNA]</scope>
    <source>
        <strain evidence="4">XYN52</strain>
    </source>
</reference>
<gene>
    <name evidence="3" type="ORF">DVH29_12385</name>
</gene>
<dbReference type="AlphaFoldDB" id="A0A369W8C7"/>
<feature type="compositionally biased region" description="Polar residues" evidence="1">
    <location>
        <begin position="1"/>
        <end position="12"/>
    </location>
</feature>
<dbReference type="Pfam" id="PF04480">
    <property type="entry name" value="DUF559"/>
    <property type="match status" value="1"/>
</dbReference>
<comment type="caution">
    <text evidence="3">The sequence shown here is derived from an EMBL/GenBank/DDBJ whole genome shotgun (WGS) entry which is preliminary data.</text>
</comment>
<dbReference type="CDD" id="cd01038">
    <property type="entry name" value="Endonuclease_DUF559"/>
    <property type="match status" value="1"/>
</dbReference>
<dbReference type="PANTHER" id="PTHR38590">
    <property type="entry name" value="BLL0828 PROTEIN"/>
    <property type="match status" value="1"/>
</dbReference>
<evidence type="ECO:0000313" key="4">
    <source>
        <dbReference type="Proteomes" id="UP000253759"/>
    </source>
</evidence>
<organism evidence="3 4">
    <name type="scientific">Pelagibacterium lacus</name>
    <dbReference type="NCBI Taxonomy" id="2282655"/>
    <lineage>
        <taxon>Bacteria</taxon>
        <taxon>Pseudomonadati</taxon>
        <taxon>Pseudomonadota</taxon>
        <taxon>Alphaproteobacteria</taxon>
        <taxon>Hyphomicrobiales</taxon>
        <taxon>Devosiaceae</taxon>
        <taxon>Pelagibacterium</taxon>
    </lineage>
</organism>
<dbReference type="Proteomes" id="UP000253759">
    <property type="component" value="Unassembled WGS sequence"/>
</dbReference>
<dbReference type="SUPFAM" id="SSF52980">
    <property type="entry name" value="Restriction endonuclease-like"/>
    <property type="match status" value="1"/>
</dbReference>
<feature type="domain" description="DUF559" evidence="2">
    <location>
        <begin position="60"/>
        <end position="164"/>
    </location>
</feature>
<keyword evidence="3" id="KW-0378">Hydrolase</keyword>
<keyword evidence="3" id="KW-0540">Nuclease</keyword>
<evidence type="ECO:0000256" key="1">
    <source>
        <dbReference type="SAM" id="MobiDB-lite"/>
    </source>
</evidence>
<feature type="region of interest" description="Disordered" evidence="1">
    <location>
        <begin position="1"/>
        <end position="43"/>
    </location>
</feature>
<dbReference type="PANTHER" id="PTHR38590:SF1">
    <property type="entry name" value="BLL0828 PROTEIN"/>
    <property type="match status" value="1"/>
</dbReference>
<sequence>MSGKQTPGNTLPSPLEGEGGSDRRSETDEGCAAPAPNRTIGLERLKPAGTQWRHETPRRHRGFAKTMRANPTEPERQMWLILRDRRLEPYKFRRQVPIGPYIADFVCYSARLIIELDGSQHAESATDPARDRWFEAKGFSVQRFWNDELAANRDGVLDTVWHRLEEKTHG</sequence>
<dbReference type="EMBL" id="QQNH01000019">
    <property type="protein sequence ID" value="RDE08311.1"/>
    <property type="molecule type" value="Genomic_DNA"/>
</dbReference>
<dbReference type="InterPro" id="IPR011335">
    <property type="entry name" value="Restrct_endonuc-II-like"/>
</dbReference>
<keyword evidence="4" id="KW-1185">Reference proteome</keyword>
<dbReference type="InterPro" id="IPR007569">
    <property type="entry name" value="DUF559"/>
</dbReference>
<evidence type="ECO:0000313" key="3">
    <source>
        <dbReference type="EMBL" id="RDE08311.1"/>
    </source>
</evidence>
<name>A0A369W8C7_9HYPH</name>
<keyword evidence="3" id="KW-0255">Endonuclease</keyword>
<dbReference type="InterPro" id="IPR047216">
    <property type="entry name" value="Endonuclease_DUF559_bact"/>
</dbReference>
<proteinExistence type="predicted"/>
<accession>A0A369W8C7</accession>
<dbReference type="Gene3D" id="3.40.960.10">
    <property type="entry name" value="VSR Endonuclease"/>
    <property type="match status" value="1"/>
</dbReference>